<protein>
    <submittedName>
        <fullName evidence="2">Uncharacterized protein</fullName>
    </submittedName>
</protein>
<sequence>MVQTSASVDPSSEVAIHFNSETKLFNTLQLMGLIGSMISLVAALFSSVPRQATWYNFFVSWIAYCTSYLLLFFAGHAYDGNPSLSLCLAQSSLNHAASPL</sequence>
<dbReference type="Proteomes" id="UP001150238">
    <property type="component" value="Unassembled WGS sequence"/>
</dbReference>
<comment type="caution">
    <text evidence="2">The sequence shown here is derived from an EMBL/GenBank/DDBJ whole genome shotgun (WGS) entry which is preliminary data.</text>
</comment>
<feature type="transmembrane region" description="Helical" evidence="1">
    <location>
        <begin position="57"/>
        <end position="78"/>
    </location>
</feature>
<reference evidence="2" key="1">
    <citation type="submission" date="2022-08" db="EMBL/GenBank/DDBJ databases">
        <authorList>
            <consortium name="DOE Joint Genome Institute"/>
            <person name="Min B."/>
            <person name="Riley R."/>
            <person name="Sierra-Patev S."/>
            <person name="Naranjo-Ortiz M."/>
            <person name="Looney B."/>
            <person name="Konkel Z."/>
            <person name="Slot J.C."/>
            <person name="Sakamoto Y."/>
            <person name="Steenwyk J.L."/>
            <person name="Rokas A."/>
            <person name="Carro J."/>
            <person name="Camarero S."/>
            <person name="Ferreira P."/>
            <person name="Molpeceres G."/>
            <person name="Ruiz-Duenas F.J."/>
            <person name="Serrano A."/>
            <person name="Henrissat B."/>
            <person name="Drula E."/>
            <person name="Hughes K.W."/>
            <person name="Mata J.L."/>
            <person name="Ishikawa N.K."/>
            <person name="Vargas-Isla R."/>
            <person name="Ushijima S."/>
            <person name="Smith C.A."/>
            <person name="Ahrendt S."/>
            <person name="Andreopoulos W."/>
            <person name="He G."/>
            <person name="Labutti K."/>
            <person name="Lipzen A."/>
            <person name="Ng V."/>
            <person name="Sandor L."/>
            <person name="Barry K."/>
            <person name="Martinez A.T."/>
            <person name="Xiao Y."/>
            <person name="Gibbons J.G."/>
            <person name="Terashima K."/>
            <person name="Hibbett D.S."/>
            <person name="Grigoriev I.V."/>
        </authorList>
    </citation>
    <scope>NUCLEOTIDE SEQUENCE</scope>
    <source>
        <strain evidence="2">Sp2 HRB7682 ss15</strain>
    </source>
</reference>
<reference evidence="2" key="2">
    <citation type="journal article" date="2023" name="Proc. Natl. Acad. Sci. U.S.A.">
        <title>A global phylogenomic analysis of the shiitake genus Lentinula.</title>
        <authorList>
            <person name="Sierra-Patev S."/>
            <person name="Min B."/>
            <person name="Naranjo-Ortiz M."/>
            <person name="Looney B."/>
            <person name="Konkel Z."/>
            <person name="Slot J.C."/>
            <person name="Sakamoto Y."/>
            <person name="Steenwyk J.L."/>
            <person name="Rokas A."/>
            <person name="Carro J."/>
            <person name="Camarero S."/>
            <person name="Ferreira P."/>
            <person name="Molpeceres G."/>
            <person name="Ruiz-Duenas F.J."/>
            <person name="Serrano A."/>
            <person name="Henrissat B."/>
            <person name="Drula E."/>
            <person name="Hughes K.W."/>
            <person name="Mata J.L."/>
            <person name="Ishikawa N.K."/>
            <person name="Vargas-Isla R."/>
            <person name="Ushijima S."/>
            <person name="Smith C.A."/>
            <person name="Donoghue J."/>
            <person name="Ahrendt S."/>
            <person name="Andreopoulos W."/>
            <person name="He G."/>
            <person name="LaButti K."/>
            <person name="Lipzen A."/>
            <person name="Ng V."/>
            <person name="Riley R."/>
            <person name="Sandor L."/>
            <person name="Barry K."/>
            <person name="Martinez A.T."/>
            <person name="Xiao Y."/>
            <person name="Gibbons J.G."/>
            <person name="Terashima K."/>
            <person name="Grigoriev I.V."/>
            <person name="Hibbett D."/>
        </authorList>
    </citation>
    <scope>NUCLEOTIDE SEQUENCE</scope>
    <source>
        <strain evidence="2">Sp2 HRB7682 ss15</strain>
    </source>
</reference>
<evidence type="ECO:0000256" key="1">
    <source>
        <dbReference type="SAM" id="Phobius"/>
    </source>
</evidence>
<name>A0A9W9DVE9_9AGAR</name>
<proteinExistence type="predicted"/>
<accession>A0A9W9DVE9</accession>
<keyword evidence="1" id="KW-0812">Transmembrane</keyword>
<dbReference type="AlphaFoldDB" id="A0A9W9DVE9"/>
<feature type="transmembrane region" description="Helical" evidence="1">
    <location>
        <begin position="27"/>
        <end position="45"/>
    </location>
</feature>
<keyword evidence="1" id="KW-1133">Transmembrane helix</keyword>
<gene>
    <name evidence="2" type="ORF">C8J55DRAFT_558219</name>
</gene>
<evidence type="ECO:0000313" key="3">
    <source>
        <dbReference type="Proteomes" id="UP001150238"/>
    </source>
</evidence>
<organism evidence="2 3">
    <name type="scientific">Lentinula lateritia</name>
    <dbReference type="NCBI Taxonomy" id="40482"/>
    <lineage>
        <taxon>Eukaryota</taxon>
        <taxon>Fungi</taxon>
        <taxon>Dikarya</taxon>
        <taxon>Basidiomycota</taxon>
        <taxon>Agaricomycotina</taxon>
        <taxon>Agaricomycetes</taxon>
        <taxon>Agaricomycetidae</taxon>
        <taxon>Agaricales</taxon>
        <taxon>Marasmiineae</taxon>
        <taxon>Omphalotaceae</taxon>
        <taxon>Lentinula</taxon>
    </lineage>
</organism>
<evidence type="ECO:0000313" key="2">
    <source>
        <dbReference type="EMBL" id="KAJ4487155.1"/>
    </source>
</evidence>
<dbReference type="EMBL" id="JANVFS010000009">
    <property type="protein sequence ID" value="KAJ4487155.1"/>
    <property type="molecule type" value="Genomic_DNA"/>
</dbReference>
<keyword evidence="1" id="KW-0472">Membrane</keyword>